<evidence type="ECO:0000313" key="5">
    <source>
        <dbReference type="EMBL" id="RSZ59999.1"/>
    </source>
</evidence>
<dbReference type="PANTHER" id="PTHR30349:SF94">
    <property type="entry name" value="INTEGRASE_RECOMBINASE HI_1414-RELATED"/>
    <property type="match status" value="1"/>
</dbReference>
<evidence type="ECO:0000256" key="1">
    <source>
        <dbReference type="ARBA" id="ARBA00022908"/>
    </source>
</evidence>
<dbReference type="EMBL" id="RXLQ01000003">
    <property type="protein sequence ID" value="RSZ59999.1"/>
    <property type="molecule type" value="Genomic_DNA"/>
</dbReference>
<dbReference type="Pfam" id="PF00589">
    <property type="entry name" value="Phage_integrase"/>
    <property type="match status" value="2"/>
</dbReference>
<evidence type="ECO:0000256" key="3">
    <source>
        <dbReference type="ARBA" id="ARBA00023172"/>
    </source>
</evidence>
<keyword evidence="6" id="KW-1185">Reference proteome</keyword>
<accession>A0A430HR92</accession>
<comment type="caution">
    <text evidence="5">The sequence shown here is derived from an EMBL/GenBank/DDBJ whole genome shotgun (WGS) entry which is preliminary data.</text>
</comment>
<dbReference type="InterPro" id="IPR002104">
    <property type="entry name" value="Integrase_catalytic"/>
</dbReference>
<keyword evidence="1" id="KW-0229">DNA integration</keyword>
<proteinExistence type="predicted"/>
<dbReference type="Gene3D" id="1.10.443.10">
    <property type="entry name" value="Intergrase catalytic core"/>
    <property type="match status" value="1"/>
</dbReference>
<evidence type="ECO:0000256" key="2">
    <source>
        <dbReference type="ARBA" id="ARBA00023125"/>
    </source>
</evidence>
<dbReference type="Gene3D" id="1.10.150.130">
    <property type="match status" value="1"/>
</dbReference>
<dbReference type="AlphaFoldDB" id="A0A430HR92"/>
<dbReference type="CDD" id="cd00796">
    <property type="entry name" value="INT_Rci_Hp1_C"/>
    <property type="match status" value="1"/>
</dbReference>
<dbReference type="OrthoDB" id="662444at2"/>
<dbReference type="GO" id="GO:0006310">
    <property type="term" value="P:DNA recombination"/>
    <property type="evidence" value="ECO:0007669"/>
    <property type="project" value="UniProtKB-KW"/>
</dbReference>
<dbReference type="InterPro" id="IPR050090">
    <property type="entry name" value="Tyrosine_recombinase_XerCD"/>
</dbReference>
<dbReference type="InterPro" id="IPR011010">
    <property type="entry name" value="DNA_brk_join_enz"/>
</dbReference>
<dbReference type="Proteomes" id="UP000278085">
    <property type="component" value="Unassembled WGS sequence"/>
</dbReference>
<keyword evidence="2" id="KW-0238">DNA-binding</keyword>
<feature type="domain" description="Tyr recombinase" evidence="4">
    <location>
        <begin position="152"/>
        <end position="315"/>
    </location>
</feature>
<dbReference type="InterPro" id="IPR013762">
    <property type="entry name" value="Integrase-like_cat_sf"/>
</dbReference>
<name>A0A430HR92_9BURK</name>
<dbReference type="PROSITE" id="PS51898">
    <property type="entry name" value="TYR_RECOMBINASE"/>
    <property type="match status" value="1"/>
</dbReference>
<protein>
    <submittedName>
        <fullName evidence="5">Site-specific integrase</fullName>
    </submittedName>
</protein>
<sequence length="315" mass="35283">MAAPKKVDGRWQHRVMVKGKRTSGTFDTKAAALAWEAEQRTAVVGGGATTQTCIDAFDRYERDVSRKKKGAKWEKLRLAAFGRSALGPVLMRDVSSVHVAAWRDARLKSVQGSTVQREMNLLSNVFMVAWKEWKWITASPTTDVKRPEENKPRFRRITPDEIGEMCVALGWHNKAPKTRLQQVAAVFLFALETAMRAGEICKLGAGDVSGRVATVRDTKNGDTRHVPLSPRAVELWGMCPKGFGVTPELLDANFRKARNTTSIEGMTFHDTRHEAITRLAKKLHVLDLARMVGHKDIRKLMIYYNESAEDIAAKL</sequence>
<organism evidence="5 6">
    <name type="scientific">Massilia atriviolacea</name>
    <dbReference type="NCBI Taxonomy" id="2495579"/>
    <lineage>
        <taxon>Bacteria</taxon>
        <taxon>Pseudomonadati</taxon>
        <taxon>Pseudomonadota</taxon>
        <taxon>Betaproteobacteria</taxon>
        <taxon>Burkholderiales</taxon>
        <taxon>Oxalobacteraceae</taxon>
        <taxon>Telluria group</taxon>
        <taxon>Massilia</taxon>
    </lineage>
</organism>
<dbReference type="GO" id="GO:0015074">
    <property type="term" value="P:DNA integration"/>
    <property type="evidence" value="ECO:0007669"/>
    <property type="project" value="UniProtKB-KW"/>
</dbReference>
<dbReference type="SUPFAM" id="SSF56349">
    <property type="entry name" value="DNA breaking-rejoining enzymes"/>
    <property type="match status" value="1"/>
</dbReference>
<reference evidence="5 6" key="1">
    <citation type="submission" date="2018-12" db="EMBL/GenBank/DDBJ databases">
        <authorList>
            <person name="Yang E."/>
        </authorList>
    </citation>
    <scope>NUCLEOTIDE SEQUENCE [LARGE SCALE GENOMIC DNA]</scope>
    <source>
        <strain evidence="5 6">SOD</strain>
    </source>
</reference>
<dbReference type="RefSeq" id="WP_126073359.1">
    <property type="nucleotide sequence ID" value="NZ_CP051166.1"/>
</dbReference>
<gene>
    <name evidence="5" type="ORF">EJB06_07415</name>
</gene>
<dbReference type="PANTHER" id="PTHR30349">
    <property type="entry name" value="PHAGE INTEGRASE-RELATED"/>
    <property type="match status" value="1"/>
</dbReference>
<evidence type="ECO:0000259" key="4">
    <source>
        <dbReference type="PROSITE" id="PS51898"/>
    </source>
</evidence>
<evidence type="ECO:0000313" key="6">
    <source>
        <dbReference type="Proteomes" id="UP000278085"/>
    </source>
</evidence>
<dbReference type="InterPro" id="IPR010998">
    <property type="entry name" value="Integrase_recombinase_N"/>
</dbReference>
<dbReference type="GO" id="GO:0003677">
    <property type="term" value="F:DNA binding"/>
    <property type="evidence" value="ECO:0007669"/>
    <property type="project" value="UniProtKB-KW"/>
</dbReference>
<keyword evidence="3" id="KW-0233">DNA recombination</keyword>